<reference evidence="1" key="1">
    <citation type="submission" date="2021-02" db="EMBL/GenBank/DDBJ databases">
        <authorList>
            <person name="Nowell W R."/>
        </authorList>
    </citation>
    <scope>NUCLEOTIDE SEQUENCE</scope>
</reference>
<dbReference type="Proteomes" id="UP000663889">
    <property type="component" value="Unassembled WGS sequence"/>
</dbReference>
<evidence type="ECO:0000313" key="1">
    <source>
        <dbReference type="EMBL" id="CAF1574214.1"/>
    </source>
</evidence>
<accession>A0A815YQI3</accession>
<organism evidence="1 3">
    <name type="scientific">Rotaria sordida</name>
    <dbReference type="NCBI Taxonomy" id="392033"/>
    <lineage>
        <taxon>Eukaryota</taxon>
        <taxon>Metazoa</taxon>
        <taxon>Spiralia</taxon>
        <taxon>Gnathifera</taxon>
        <taxon>Rotifera</taxon>
        <taxon>Eurotatoria</taxon>
        <taxon>Bdelloidea</taxon>
        <taxon>Philodinida</taxon>
        <taxon>Philodinidae</taxon>
        <taxon>Rotaria</taxon>
    </lineage>
</organism>
<gene>
    <name evidence="2" type="ORF">FNK824_LOCUS43614</name>
    <name evidence="1" type="ORF">SEV965_LOCUS39702</name>
</gene>
<sequence length="84" mass="9956">MIQNVVHNLTFEQIQFRNRRPTYVPPCQLHILSKSSFTLAQLVTKQMVPLRQQLTKLCTKYPVDLSRRMNFDTDIQITFNESFP</sequence>
<evidence type="ECO:0000313" key="3">
    <source>
        <dbReference type="Proteomes" id="UP000663889"/>
    </source>
</evidence>
<dbReference type="AlphaFoldDB" id="A0A815YQI3"/>
<comment type="caution">
    <text evidence="1">The sequence shown here is derived from an EMBL/GenBank/DDBJ whole genome shotgun (WGS) entry which is preliminary data.</text>
</comment>
<dbReference type="Proteomes" id="UP000663874">
    <property type="component" value="Unassembled WGS sequence"/>
</dbReference>
<proteinExistence type="predicted"/>
<dbReference type="EMBL" id="CAJOBE010062560">
    <property type="protein sequence ID" value="CAF4390757.1"/>
    <property type="molecule type" value="Genomic_DNA"/>
</dbReference>
<evidence type="ECO:0000313" key="2">
    <source>
        <dbReference type="EMBL" id="CAF4390757.1"/>
    </source>
</evidence>
<feature type="non-terminal residue" evidence="1">
    <location>
        <position position="84"/>
    </location>
</feature>
<dbReference type="EMBL" id="CAJNOU010016090">
    <property type="protein sequence ID" value="CAF1574214.1"/>
    <property type="molecule type" value="Genomic_DNA"/>
</dbReference>
<name>A0A815YQI3_9BILA</name>
<protein>
    <submittedName>
        <fullName evidence="1">Uncharacterized protein</fullName>
    </submittedName>
</protein>